<dbReference type="Pfam" id="PF07715">
    <property type="entry name" value="Plug"/>
    <property type="match status" value="1"/>
</dbReference>
<dbReference type="Proteomes" id="UP001317191">
    <property type="component" value="Unassembled WGS sequence"/>
</dbReference>
<sequence length="865" mass="94036">MNKLLAFILIFLGINLGYSQKTITGTVNDNKGQPIVGANVTEKGTSSGTTTDFEGKFKMTVSNTNATIVISSLGYKKTEVSASQSPIIVSLEEDGVLLDEVAVQAVGSRNTKRTIIDSPVAVDIINMQEVVSKTGQIEVNALLQYLAPSFNASKQSGSDGADHIDPATLRGLGPDQTLVLINGKRRHQSSLVNLFGSRGRGNTGTDMNAIPAAAIKRIEILRDGASAQYGSDAIAGVINIVLKDNVEEFNGNVSYGTYYAKTPYGDDIQSSGTDGQTIQVNGNYGFKLGDKGFLNATLDVSQKDHTNRPANPNKYDIYRNQFGDAAAKNGSLFLNGSIDVGEKSQVYAFGGLSLRDSDAYAFTRSADSPRNIPSIYPNGFDPIIGTKITDGSVSVGFKTKLGEWEMDLNNTFGTNHFKYDIHNTLNASLQNNSPTSFDAGGHSLSQNTVGLHFTKNFDKILNGMNIAFGSEFRREMFKIFGGEEASYALYDINGDIVTENTDPGDYVYDGNGDPRPGGSQGFPGYSPENEVNKTRTNVAGYIDTEIDFDDNVNLAVAVRYENYSDFGSTLNAKIAQRIKFTKDLAMRYSMSTGFRAPSLTQKYYNLKFTDYISGNASETLLAGNDDPITKAFGIGQLKEEKAFNASLGFTYKKGKITGTIDGYFVDIKDRIVLTGQFDGSGLAGLNVSNVQFFANALDTQTTGVDFVLTYDEKFGNSTLSTSFIGNLNKMSIGKIGEGTGLDPETLFGKREQYFLLASAPKSKLGLNFNYNYNKKFNASLRFTRFGEVELIDWLDTIDYYGNKIVTDLSINQKINKNFNITLGVNNLLNVYPDIQDTETETGGNFDSVQMGSNGAYGFVRLGVKF</sequence>
<keyword evidence="3 8" id="KW-1134">Transmembrane beta strand</keyword>
<keyword evidence="7 8" id="KW-0998">Cell outer membrane</keyword>
<comment type="similarity">
    <text evidence="8 9">Belongs to the TonB-dependent receptor family.</text>
</comment>
<evidence type="ECO:0000259" key="10">
    <source>
        <dbReference type="Pfam" id="PF00593"/>
    </source>
</evidence>
<feature type="domain" description="TonB-dependent receptor-like beta-barrel" evidence="10">
    <location>
        <begin position="355"/>
        <end position="827"/>
    </location>
</feature>
<comment type="subcellular location">
    <subcellularLocation>
        <location evidence="1 8">Cell outer membrane</location>
        <topology evidence="1 8">Multi-pass membrane protein</topology>
    </subcellularLocation>
</comment>
<evidence type="ECO:0000256" key="8">
    <source>
        <dbReference type="PROSITE-ProRule" id="PRU01360"/>
    </source>
</evidence>
<evidence type="ECO:0000256" key="6">
    <source>
        <dbReference type="ARBA" id="ARBA00023136"/>
    </source>
</evidence>
<evidence type="ECO:0000256" key="4">
    <source>
        <dbReference type="ARBA" id="ARBA00022692"/>
    </source>
</evidence>
<evidence type="ECO:0000313" key="13">
    <source>
        <dbReference type="Proteomes" id="UP001317191"/>
    </source>
</evidence>
<dbReference type="InterPro" id="IPR039426">
    <property type="entry name" value="TonB-dep_rcpt-like"/>
</dbReference>
<keyword evidence="2 8" id="KW-0813">Transport</keyword>
<dbReference type="InterPro" id="IPR012910">
    <property type="entry name" value="Plug_dom"/>
</dbReference>
<evidence type="ECO:0000256" key="7">
    <source>
        <dbReference type="ARBA" id="ARBA00023237"/>
    </source>
</evidence>
<keyword evidence="13" id="KW-1185">Reference proteome</keyword>
<dbReference type="InterPro" id="IPR037066">
    <property type="entry name" value="Plug_dom_sf"/>
</dbReference>
<name>A0ABT0TMU8_9FLAO</name>
<keyword evidence="6 8" id="KW-0472">Membrane</keyword>
<evidence type="ECO:0000256" key="5">
    <source>
        <dbReference type="ARBA" id="ARBA00023077"/>
    </source>
</evidence>
<evidence type="ECO:0000256" key="3">
    <source>
        <dbReference type="ARBA" id="ARBA00022452"/>
    </source>
</evidence>
<dbReference type="SUPFAM" id="SSF56935">
    <property type="entry name" value="Porins"/>
    <property type="match status" value="1"/>
</dbReference>
<evidence type="ECO:0000256" key="1">
    <source>
        <dbReference type="ARBA" id="ARBA00004571"/>
    </source>
</evidence>
<dbReference type="InterPro" id="IPR036942">
    <property type="entry name" value="Beta-barrel_TonB_sf"/>
</dbReference>
<dbReference type="PANTHER" id="PTHR47234:SF3">
    <property type="entry name" value="SECRETIN_TONB SHORT N-TERMINAL DOMAIN-CONTAINING PROTEIN"/>
    <property type="match status" value="1"/>
</dbReference>
<dbReference type="SUPFAM" id="SSF49464">
    <property type="entry name" value="Carboxypeptidase regulatory domain-like"/>
    <property type="match status" value="1"/>
</dbReference>
<comment type="caution">
    <text evidence="12">The sequence shown here is derived from an EMBL/GenBank/DDBJ whole genome shotgun (WGS) entry which is preliminary data.</text>
</comment>
<evidence type="ECO:0000259" key="11">
    <source>
        <dbReference type="Pfam" id="PF07715"/>
    </source>
</evidence>
<protein>
    <submittedName>
        <fullName evidence="12">TonB-dependent receptor</fullName>
    </submittedName>
</protein>
<evidence type="ECO:0000256" key="2">
    <source>
        <dbReference type="ARBA" id="ARBA00022448"/>
    </source>
</evidence>
<keyword evidence="4 8" id="KW-0812">Transmembrane</keyword>
<reference evidence="12 13" key="1">
    <citation type="submission" date="2022-05" db="EMBL/GenBank/DDBJ databases">
        <title>Flavobacterium sp., isolated from activated sludge.</title>
        <authorList>
            <person name="Ran Q."/>
        </authorList>
    </citation>
    <scope>NUCLEOTIDE SEQUENCE [LARGE SCALE GENOMIC DNA]</scope>
    <source>
        <strain evidence="12 13">HXWNR70</strain>
    </source>
</reference>
<keyword evidence="5 9" id="KW-0798">TonB box</keyword>
<dbReference type="InterPro" id="IPR000531">
    <property type="entry name" value="Beta-barrel_TonB"/>
</dbReference>
<dbReference type="Gene3D" id="2.40.170.20">
    <property type="entry name" value="TonB-dependent receptor, beta-barrel domain"/>
    <property type="match status" value="1"/>
</dbReference>
<keyword evidence="12" id="KW-0675">Receptor</keyword>
<evidence type="ECO:0000256" key="9">
    <source>
        <dbReference type="RuleBase" id="RU003357"/>
    </source>
</evidence>
<dbReference type="EMBL" id="JAMLJM010000003">
    <property type="protein sequence ID" value="MCL9808819.1"/>
    <property type="molecule type" value="Genomic_DNA"/>
</dbReference>
<organism evidence="12 13">
    <name type="scientific">Flavobacterium luminosum</name>
    <dbReference type="NCBI Taxonomy" id="2949086"/>
    <lineage>
        <taxon>Bacteria</taxon>
        <taxon>Pseudomonadati</taxon>
        <taxon>Bacteroidota</taxon>
        <taxon>Flavobacteriia</taxon>
        <taxon>Flavobacteriales</taxon>
        <taxon>Flavobacteriaceae</taxon>
        <taxon>Flavobacterium</taxon>
    </lineage>
</organism>
<dbReference type="Pfam" id="PF13715">
    <property type="entry name" value="CarbopepD_reg_2"/>
    <property type="match status" value="1"/>
</dbReference>
<gene>
    <name evidence="12" type="ORF">NAT50_05540</name>
</gene>
<dbReference type="RefSeq" id="WP_250592206.1">
    <property type="nucleotide sequence ID" value="NZ_JAMLJM010000003.1"/>
</dbReference>
<dbReference type="Gene3D" id="2.170.130.10">
    <property type="entry name" value="TonB-dependent receptor, plug domain"/>
    <property type="match status" value="1"/>
</dbReference>
<accession>A0ABT0TMU8</accession>
<dbReference type="Gene3D" id="2.60.40.1120">
    <property type="entry name" value="Carboxypeptidase-like, regulatory domain"/>
    <property type="match status" value="1"/>
</dbReference>
<dbReference type="Pfam" id="PF00593">
    <property type="entry name" value="TonB_dep_Rec_b-barrel"/>
    <property type="match status" value="1"/>
</dbReference>
<feature type="domain" description="TonB-dependent receptor plug" evidence="11">
    <location>
        <begin position="116"/>
        <end position="237"/>
    </location>
</feature>
<dbReference type="PROSITE" id="PS52016">
    <property type="entry name" value="TONB_DEPENDENT_REC_3"/>
    <property type="match status" value="1"/>
</dbReference>
<evidence type="ECO:0000313" key="12">
    <source>
        <dbReference type="EMBL" id="MCL9808819.1"/>
    </source>
</evidence>
<dbReference type="InterPro" id="IPR008969">
    <property type="entry name" value="CarboxyPept-like_regulatory"/>
</dbReference>
<proteinExistence type="inferred from homology"/>
<dbReference type="PANTHER" id="PTHR47234">
    <property type="match status" value="1"/>
</dbReference>